<feature type="non-terminal residue" evidence="1">
    <location>
        <position position="1"/>
    </location>
</feature>
<organism evidence="1 2">
    <name type="scientific">Dentiscutata heterogama</name>
    <dbReference type="NCBI Taxonomy" id="1316150"/>
    <lineage>
        <taxon>Eukaryota</taxon>
        <taxon>Fungi</taxon>
        <taxon>Fungi incertae sedis</taxon>
        <taxon>Mucoromycota</taxon>
        <taxon>Glomeromycotina</taxon>
        <taxon>Glomeromycetes</taxon>
        <taxon>Diversisporales</taxon>
        <taxon>Gigasporaceae</taxon>
        <taxon>Dentiscutata</taxon>
    </lineage>
</organism>
<dbReference type="EMBL" id="CAJVPU010056637">
    <property type="protein sequence ID" value="CAG8770724.1"/>
    <property type="molecule type" value="Genomic_DNA"/>
</dbReference>
<dbReference type="Proteomes" id="UP000789702">
    <property type="component" value="Unassembled WGS sequence"/>
</dbReference>
<sequence>HNHQIVKHEDYQHLTEQEFIKNTISDRNNCLAICQCKCCSQCILAHYDDNSGPYEYLIQQNKNVQNKTEKNQYKDHILKAAKECIDEIIKNNLLKEEAIIKLLQRKKDAIQRCWCPVVFYLYRLEESEKT</sequence>
<comment type="caution">
    <text evidence="1">The sequence shown here is derived from an EMBL/GenBank/DDBJ whole genome shotgun (WGS) entry which is preliminary data.</text>
</comment>
<evidence type="ECO:0000313" key="1">
    <source>
        <dbReference type="EMBL" id="CAG8770724.1"/>
    </source>
</evidence>
<feature type="non-terminal residue" evidence="1">
    <location>
        <position position="130"/>
    </location>
</feature>
<name>A0ACA9QZI6_9GLOM</name>
<keyword evidence="2" id="KW-1185">Reference proteome</keyword>
<protein>
    <submittedName>
        <fullName evidence="1">9666_t:CDS:1</fullName>
    </submittedName>
</protein>
<evidence type="ECO:0000313" key="2">
    <source>
        <dbReference type="Proteomes" id="UP000789702"/>
    </source>
</evidence>
<accession>A0ACA9QZI6</accession>
<reference evidence="1" key="1">
    <citation type="submission" date="2021-06" db="EMBL/GenBank/DDBJ databases">
        <authorList>
            <person name="Kallberg Y."/>
            <person name="Tangrot J."/>
            <person name="Rosling A."/>
        </authorList>
    </citation>
    <scope>NUCLEOTIDE SEQUENCE</scope>
    <source>
        <strain evidence="1">IL203A</strain>
    </source>
</reference>
<gene>
    <name evidence="1" type="ORF">DHETER_LOCUS15814</name>
</gene>
<proteinExistence type="predicted"/>